<keyword evidence="13" id="KW-1185">Reference proteome</keyword>
<keyword evidence="9" id="KW-0807">Transducer</keyword>
<feature type="region of interest" description="Disordered" evidence="10">
    <location>
        <begin position="475"/>
        <end position="504"/>
    </location>
</feature>
<keyword evidence="3" id="KW-0589">Pheromone response</keyword>
<keyword evidence="6" id="KW-0297">G-protein coupled receptor</keyword>
<dbReference type="Proteomes" id="UP000284706">
    <property type="component" value="Unassembled WGS sequence"/>
</dbReference>
<keyword evidence="4 11" id="KW-0812">Transmembrane</keyword>
<name>A0A409Y0V4_9AGAR</name>
<dbReference type="PRINTS" id="PR00899">
    <property type="entry name" value="GPCRSTE3"/>
</dbReference>
<feature type="transmembrane region" description="Helical" evidence="11">
    <location>
        <begin position="111"/>
        <end position="131"/>
    </location>
</feature>
<dbReference type="FunCoup" id="A0A409Y0V4">
    <property type="interactions" value="96"/>
</dbReference>
<evidence type="ECO:0000256" key="9">
    <source>
        <dbReference type="ARBA" id="ARBA00023224"/>
    </source>
</evidence>
<evidence type="ECO:0000256" key="10">
    <source>
        <dbReference type="SAM" id="MobiDB-lite"/>
    </source>
</evidence>
<evidence type="ECO:0000256" key="5">
    <source>
        <dbReference type="ARBA" id="ARBA00022989"/>
    </source>
</evidence>
<evidence type="ECO:0000256" key="8">
    <source>
        <dbReference type="ARBA" id="ARBA00023170"/>
    </source>
</evidence>
<feature type="transmembrane region" description="Helical" evidence="11">
    <location>
        <begin position="260"/>
        <end position="285"/>
    </location>
</feature>
<dbReference type="CDD" id="cd14966">
    <property type="entry name" value="7tmD_STE3"/>
    <property type="match status" value="1"/>
</dbReference>
<dbReference type="PANTHER" id="PTHR28097:SF1">
    <property type="entry name" value="PHEROMONE A FACTOR RECEPTOR"/>
    <property type="match status" value="1"/>
</dbReference>
<dbReference type="AlphaFoldDB" id="A0A409Y0V4"/>
<keyword evidence="8" id="KW-0675">Receptor</keyword>
<keyword evidence="5 11" id="KW-1133">Transmembrane helix</keyword>
<evidence type="ECO:0000313" key="13">
    <source>
        <dbReference type="Proteomes" id="UP000284706"/>
    </source>
</evidence>
<feature type="transmembrane region" description="Helical" evidence="11">
    <location>
        <begin position="6"/>
        <end position="23"/>
    </location>
</feature>
<comment type="subcellular location">
    <subcellularLocation>
        <location evidence="1">Membrane</location>
        <topology evidence="1">Multi-pass membrane protein</topology>
    </subcellularLocation>
</comment>
<evidence type="ECO:0000256" key="3">
    <source>
        <dbReference type="ARBA" id="ARBA00022507"/>
    </source>
</evidence>
<feature type="transmembrane region" description="Helical" evidence="11">
    <location>
        <begin position="67"/>
        <end position="90"/>
    </location>
</feature>
<evidence type="ECO:0000256" key="7">
    <source>
        <dbReference type="ARBA" id="ARBA00023136"/>
    </source>
</evidence>
<evidence type="ECO:0000256" key="11">
    <source>
        <dbReference type="SAM" id="Phobius"/>
    </source>
</evidence>
<dbReference type="PANTHER" id="PTHR28097">
    <property type="entry name" value="PHEROMONE A FACTOR RECEPTOR"/>
    <property type="match status" value="1"/>
</dbReference>
<feature type="transmembrane region" description="Helical" evidence="11">
    <location>
        <begin position="146"/>
        <end position="177"/>
    </location>
</feature>
<feature type="compositionally biased region" description="Basic and acidic residues" evidence="10">
    <location>
        <begin position="389"/>
        <end position="400"/>
    </location>
</feature>
<dbReference type="InterPro" id="IPR001499">
    <property type="entry name" value="GPCR_STE3"/>
</dbReference>
<dbReference type="GO" id="GO:0005886">
    <property type="term" value="C:plasma membrane"/>
    <property type="evidence" value="ECO:0007669"/>
    <property type="project" value="TreeGrafter"/>
</dbReference>
<reference evidence="12 13" key="1">
    <citation type="journal article" date="2018" name="Evol. Lett.">
        <title>Horizontal gene cluster transfer increased hallucinogenic mushroom diversity.</title>
        <authorList>
            <person name="Reynolds H.T."/>
            <person name="Vijayakumar V."/>
            <person name="Gluck-Thaler E."/>
            <person name="Korotkin H.B."/>
            <person name="Matheny P.B."/>
            <person name="Slot J.C."/>
        </authorList>
    </citation>
    <scope>NUCLEOTIDE SEQUENCE [LARGE SCALE GENOMIC DNA]</scope>
    <source>
        <strain evidence="12 13">SRW20</strain>
    </source>
</reference>
<dbReference type="OrthoDB" id="2874149at2759"/>
<proteinExistence type="inferred from homology"/>
<evidence type="ECO:0000256" key="6">
    <source>
        <dbReference type="ARBA" id="ARBA00023040"/>
    </source>
</evidence>
<dbReference type="InParanoid" id="A0A409Y0V4"/>
<protein>
    <submittedName>
        <fullName evidence="12">Uncharacterized protein</fullName>
    </submittedName>
</protein>
<dbReference type="Pfam" id="PF02076">
    <property type="entry name" value="STE3"/>
    <property type="match status" value="1"/>
</dbReference>
<evidence type="ECO:0000313" key="12">
    <source>
        <dbReference type="EMBL" id="PPQ96640.1"/>
    </source>
</evidence>
<dbReference type="GO" id="GO:0000750">
    <property type="term" value="P:pheromone-dependent signal transduction involved in conjugation with cellular fusion"/>
    <property type="evidence" value="ECO:0007669"/>
    <property type="project" value="TreeGrafter"/>
</dbReference>
<feature type="region of interest" description="Disordered" evidence="10">
    <location>
        <begin position="342"/>
        <end position="362"/>
    </location>
</feature>
<comment type="similarity">
    <text evidence="2">Belongs to the G-protein coupled receptor 4 family.</text>
</comment>
<evidence type="ECO:0000256" key="1">
    <source>
        <dbReference type="ARBA" id="ARBA00004141"/>
    </source>
</evidence>
<accession>A0A409Y0V4</accession>
<dbReference type="InterPro" id="IPR001546">
    <property type="entry name" value="GPCR_Pheromne_A_rcpt"/>
</dbReference>
<keyword evidence="7 11" id="KW-0472">Membrane</keyword>
<organism evidence="12 13">
    <name type="scientific">Gymnopilus dilepis</name>
    <dbReference type="NCBI Taxonomy" id="231916"/>
    <lineage>
        <taxon>Eukaryota</taxon>
        <taxon>Fungi</taxon>
        <taxon>Dikarya</taxon>
        <taxon>Basidiomycota</taxon>
        <taxon>Agaricomycotina</taxon>
        <taxon>Agaricomycetes</taxon>
        <taxon>Agaricomycetidae</taxon>
        <taxon>Agaricales</taxon>
        <taxon>Agaricineae</taxon>
        <taxon>Hymenogastraceae</taxon>
        <taxon>Gymnopilus</taxon>
    </lineage>
</organism>
<evidence type="ECO:0000256" key="4">
    <source>
        <dbReference type="ARBA" id="ARBA00022692"/>
    </source>
</evidence>
<feature type="transmembrane region" description="Helical" evidence="11">
    <location>
        <begin position="35"/>
        <end position="55"/>
    </location>
</feature>
<gene>
    <name evidence="12" type="ORF">CVT26_010680</name>
</gene>
<comment type="caution">
    <text evidence="12">The sequence shown here is derived from an EMBL/GenBank/DDBJ whole genome shotgun (WGS) entry which is preliminary data.</text>
</comment>
<evidence type="ECO:0000256" key="2">
    <source>
        <dbReference type="ARBA" id="ARBA00011085"/>
    </source>
</evidence>
<feature type="region of interest" description="Disordered" evidence="10">
    <location>
        <begin position="389"/>
        <end position="408"/>
    </location>
</feature>
<dbReference type="PRINTS" id="PR00900">
    <property type="entry name" value="PHEROMONEAR"/>
</dbReference>
<sequence length="526" mass="59349">MRYPELPIFAFISAALVIIPLPWHWRARNVATIAIMLWLFVVNVIYGINSIIWAGNVNDPAPVWCDITTKIVVGASYALPLATLCVCKHLEMVSSSRKVSYDFADRRRRMIFEFMMCFIVPMIFMALHYVVQGHRYDIFEDFGCQAAIYISIPAVFLIWFPQLLFSVFTFIFGALALHNFVRRRLTFAAHLQTSNSALTTHRYLRLIAMALTEMTWGTSLTAYNLWSNITGGLRPWTNWDDVHSNFSRVGLFPADEIPPWIIKTMILLWWALPASAFIFFAFFGFGEEARKEYKKLWTLFSKNILRKSEKEKKGKFFGGSSSSGLPRPFNILKLDTNTSTSQTAHELSATSPHSTKSHFTQSSSITLAQSPIGYSQQKLSKAEEALRDVESSYTRERDDIPSYYASQQSAHPEIGFAIDPTRGAASRRLSLHEEEDNSDAISIATVISYYPPPPLPPSPSTMPPREAEVVVFQSLPPPPRRLPRHSPSAPAIMTTASEQSFRTPVVLSVPEDVDEASASEQPFRLA</sequence>
<dbReference type="GO" id="GO:0004933">
    <property type="term" value="F:mating-type a-factor pheromone receptor activity"/>
    <property type="evidence" value="ECO:0007669"/>
    <property type="project" value="InterPro"/>
</dbReference>
<dbReference type="EMBL" id="NHYE01001344">
    <property type="protein sequence ID" value="PPQ96640.1"/>
    <property type="molecule type" value="Genomic_DNA"/>
</dbReference>